<sequence length="806" mass="87084">MLDFFQSAKPPKASTPSSSATRSQPKKTPNSLNTSSPLSSSTKRPTSSKPSGSAATPSPLAGGKGASSRSKNSPVVVVTTVRKAAAPSATNSSNSSKGSSSPSGSHPAPRINSLPEEKRRRIAAERAAAEEERLRAEREKRRAQQAQEDASKKASRSKPISRSRPGSSRSGSVTSDGKKTSGRKRAIAPSSDEETDDDDLYGKRSRSSRAPSTPSGSKRQGSDPLGDAYQKLGREGVAPSYSVPRDIFNGDRDVGLNDVSSRPIQSAEIISNAIKNFGPFFNGLGDFPRATLEYPGWGASEEYLLLVPKDPDEYDPIYELLLAVKAIVTHYLTPEQRKLFGSLDSLELSGNAGMILPGANVVAPWLGTSNLSVQAPGDLSRARSADIPEKSVRRGSVDGLRCNTAQTPSRSTTPASRHAHTAPVSPLSGSNRTLNHEEHCHKSPAKAAILANANLFGSTGDGNSTPLSRSTSPPLTSPGGSSASATENSLSAADPDPILRSFAKARNRRDGPLFLRTLARFNAEIVALREAGAFEENLKRLGEEKGVPEMVWRAIQDQVYARTVGPRVEELGKYQAFSDNVYGELLPRFMSEIAQLTSLGPSSVFVDLGSGVGNLLLQTSLQTGCEAYGCEMMPVPSSLAQKQVEEAQKRWKMWALKGGKAMEAWEGDFGESLKVREILRRADVVLVNNYAFLPKTNENLSLLFLDLKDGASIVSLKPFVPPDFRLTERTLSSPLAILRVVERNYTSGCVSWADGGGKYYIQTVDRSLVRSFVEREEERGKSKRIETSRRRWKARLDDDDEVDGYD</sequence>
<protein>
    <submittedName>
        <fullName evidence="1">DOT1-domain-containing protein</fullName>
    </submittedName>
</protein>
<proteinExistence type="predicted"/>
<accession>A0ACD0NZ00</accession>
<evidence type="ECO:0000313" key="1">
    <source>
        <dbReference type="EMBL" id="PWN50997.1"/>
    </source>
</evidence>
<dbReference type="EMBL" id="KZ819879">
    <property type="protein sequence ID" value="PWN50997.1"/>
    <property type="molecule type" value="Genomic_DNA"/>
</dbReference>
<evidence type="ECO:0000313" key="2">
    <source>
        <dbReference type="Proteomes" id="UP000245626"/>
    </source>
</evidence>
<organism evidence="1 2">
    <name type="scientific">Violaceomyces palustris</name>
    <dbReference type="NCBI Taxonomy" id="1673888"/>
    <lineage>
        <taxon>Eukaryota</taxon>
        <taxon>Fungi</taxon>
        <taxon>Dikarya</taxon>
        <taxon>Basidiomycota</taxon>
        <taxon>Ustilaginomycotina</taxon>
        <taxon>Ustilaginomycetes</taxon>
        <taxon>Violaceomycetales</taxon>
        <taxon>Violaceomycetaceae</taxon>
        <taxon>Violaceomyces</taxon>
    </lineage>
</organism>
<keyword evidence="2" id="KW-1185">Reference proteome</keyword>
<dbReference type="Proteomes" id="UP000245626">
    <property type="component" value="Unassembled WGS sequence"/>
</dbReference>
<name>A0ACD0NZ00_9BASI</name>
<gene>
    <name evidence="1" type="ORF">IE53DRAFT_361918</name>
</gene>
<reference evidence="1 2" key="1">
    <citation type="journal article" date="2018" name="Mol. Biol. Evol.">
        <title>Broad Genomic Sampling Reveals a Smut Pathogenic Ancestry of the Fungal Clade Ustilaginomycotina.</title>
        <authorList>
            <person name="Kijpornyongpan T."/>
            <person name="Mondo S.J."/>
            <person name="Barry K."/>
            <person name="Sandor L."/>
            <person name="Lee J."/>
            <person name="Lipzen A."/>
            <person name="Pangilinan J."/>
            <person name="LaButti K."/>
            <person name="Hainaut M."/>
            <person name="Henrissat B."/>
            <person name="Grigoriev I.V."/>
            <person name="Spatafora J.W."/>
            <person name="Aime M.C."/>
        </authorList>
    </citation>
    <scope>NUCLEOTIDE SEQUENCE [LARGE SCALE GENOMIC DNA]</scope>
    <source>
        <strain evidence="1 2">SA 807</strain>
    </source>
</reference>